<keyword evidence="1" id="KW-0175">Coiled coil</keyword>
<keyword evidence="4" id="KW-1185">Reference proteome</keyword>
<evidence type="ECO:0000256" key="1">
    <source>
        <dbReference type="SAM" id="Coils"/>
    </source>
</evidence>
<comment type="caution">
    <text evidence="3">The sequence shown here is derived from an EMBL/GenBank/DDBJ whole genome shotgun (WGS) entry which is preliminary data.</text>
</comment>
<reference evidence="3" key="1">
    <citation type="journal article" date="2023" name="Mol. Phylogenet. Evol.">
        <title>Genome-scale phylogeny and comparative genomics of the fungal order Sordariales.</title>
        <authorList>
            <person name="Hensen N."/>
            <person name="Bonometti L."/>
            <person name="Westerberg I."/>
            <person name="Brannstrom I.O."/>
            <person name="Guillou S."/>
            <person name="Cros-Aarteil S."/>
            <person name="Calhoun S."/>
            <person name="Haridas S."/>
            <person name="Kuo A."/>
            <person name="Mondo S."/>
            <person name="Pangilinan J."/>
            <person name="Riley R."/>
            <person name="LaButti K."/>
            <person name="Andreopoulos B."/>
            <person name="Lipzen A."/>
            <person name="Chen C."/>
            <person name="Yan M."/>
            <person name="Daum C."/>
            <person name="Ng V."/>
            <person name="Clum A."/>
            <person name="Steindorff A."/>
            <person name="Ohm R.A."/>
            <person name="Martin F."/>
            <person name="Silar P."/>
            <person name="Natvig D.O."/>
            <person name="Lalanne C."/>
            <person name="Gautier V."/>
            <person name="Ament-Velasquez S.L."/>
            <person name="Kruys A."/>
            <person name="Hutchinson M.I."/>
            <person name="Powell A.J."/>
            <person name="Barry K."/>
            <person name="Miller A.N."/>
            <person name="Grigoriev I.V."/>
            <person name="Debuchy R."/>
            <person name="Gladieux P."/>
            <person name="Hiltunen Thoren M."/>
            <person name="Johannesson H."/>
        </authorList>
    </citation>
    <scope>NUCLEOTIDE SEQUENCE</scope>
    <source>
        <strain evidence="3">CBS 538.74</strain>
    </source>
</reference>
<accession>A0AAN6VUQ9</accession>
<protein>
    <submittedName>
        <fullName evidence="3">Uncharacterized protein</fullName>
    </submittedName>
</protein>
<organism evidence="3 4">
    <name type="scientific">Chaetomidium leptoderma</name>
    <dbReference type="NCBI Taxonomy" id="669021"/>
    <lineage>
        <taxon>Eukaryota</taxon>
        <taxon>Fungi</taxon>
        <taxon>Dikarya</taxon>
        <taxon>Ascomycota</taxon>
        <taxon>Pezizomycotina</taxon>
        <taxon>Sordariomycetes</taxon>
        <taxon>Sordariomycetidae</taxon>
        <taxon>Sordariales</taxon>
        <taxon>Chaetomiaceae</taxon>
        <taxon>Chaetomidium</taxon>
    </lineage>
</organism>
<reference evidence="3" key="2">
    <citation type="submission" date="2023-05" db="EMBL/GenBank/DDBJ databases">
        <authorList>
            <consortium name="Lawrence Berkeley National Laboratory"/>
            <person name="Steindorff A."/>
            <person name="Hensen N."/>
            <person name="Bonometti L."/>
            <person name="Westerberg I."/>
            <person name="Brannstrom I.O."/>
            <person name="Guillou S."/>
            <person name="Cros-Aarteil S."/>
            <person name="Calhoun S."/>
            <person name="Haridas S."/>
            <person name="Kuo A."/>
            <person name="Mondo S."/>
            <person name="Pangilinan J."/>
            <person name="Riley R."/>
            <person name="Labutti K."/>
            <person name="Andreopoulos B."/>
            <person name="Lipzen A."/>
            <person name="Chen C."/>
            <person name="Yanf M."/>
            <person name="Daum C."/>
            <person name="Ng V."/>
            <person name="Clum A."/>
            <person name="Ohm R."/>
            <person name="Martin F."/>
            <person name="Silar P."/>
            <person name="Natvig D."/>
            <person name="Lalanne C."/>
            <person name="Gautier V."/>
            <person name="Ament-Velasquez S.L."/>
            <person name="Kruys A."/>
            <person name="Hutchinson M.I."/>
            <person name="Powell A.J."/>
            <person name="Barry K."/>
            <person name="Miller A.N."/>
            <person name="Grigoriev I.V."/>
            <person name="Debuchy R."/>
            <person name="Gladieux P."/>
            <person name="Thoren M.H."/>
            <person name="Johannesson H."/>
        </authorList>
    </citation>
    <scope>NUCLEOTIDE SEQUENCE</scope>
    <source>
        <strain evidence="3">CBS 538.74</strain>
    </source>
</reference>
<evidence type="ECO:0000256" key="2">
    <source>
        <dbReference type="SAM" id="MobiDB-lite"/>
    </source>
</evidence>
<evidence type="ECO:0000313" key="3">
    <source>
        <dbReference type="EMBL" id="KAK4158132.1"/>
    </source>
</evidence>
<feature type="region of interest" description="Disordered" evidence="2">
    <location>
        <begin position="478"/>
        <end position="524"/>
    </location>
</feature>
<dbReference type="Proteomes" id="UP001302745">
    <property type="component" value="Unassembled WGS sequence"/>
</dbReference>
<proteinExistence type="predicted"/>
<dbReference type="EMBL" id="MU856841">
    <property type="protein sequence ID" value="KAK4158132.1"/>
    <property type="molecule type" value="Genomic_DNA"/>
</dbReference>
<feature type="coiled-coil region" evidence="1">
    <location>
        <begin position="262"/>
        <end position="289"/>
    </location>
</feature>
<sequence>MGSAVDDIFKGIQKTLEPYIRPREEVARIRQILAVHLDSCLKDGTAVGPLALVDTNQLNSSAAARGLQQKYLAALNANIKARNEFATCCHEQRQPGDAIGIASHDQGIDRLQEHLAAIRLRQRREKLQVIERALNSLGQKPAASPGFLDPGEIFKDSRPLPDVPKDFVTALTIEKAATGPHLKDLIDRLEKHVLQTKLHLRHEEQLLEKVKSRSTARPESISESAKLDALDKTRTELIGWIEAELGKAAGEDGGAEGQDTQKHRLHAESINMEEQLASIKEKYAQYLEARKTLLHLVNHQPQPVINPPVKEAKPSAPAAPKPPPTAHLLSPYLEQLLSLAHEQKGLIAQKSHINAAISRQLKENSQVIDHLAEESQLMPTHPMPGAPRSNAAFADVASATESSGLFNRVRPWVFAADSAKISTLEAVAEQIEEGQIALEGSMRTLGEINELLGQPLDHQTTKNERVSIGEEDLWLAEGQPSRKTAGARKHTVTGRKAEEPAQPKTIWDTLDGNLGLLRSERDTP</sequence>
<dbReference type="AlphaFoldDB" id="A0AAN6VUQ9"/>
<gene>
    <name evidence="3" type="ORF">C8A00DRAFT_39518</name>
</gene>
<name>A0AAN6VUQ9_9PEZI</name>
<evidence type="ECO:0000313" key="4">
    <source>
        <dbReference type="Proteomes" id="UP001302745"/>
    </source>
</evidence>